<dbReference type="InterPro" id="IPR034084">
    <property type="entry name" value="Thermitase-like_dom"/>
</dbReference>
<dbReference type="PROSITE" id="PS00137">
    <property type="entry name" value="SUBTILASE_HIS"/>
    <property type="match status" value="1"/>
</dbReference>
<dbReference type="PANTHER" id="PTHR43806:SF11">
    <property type="entry name" value="CEREVISIN-RELATED"/>
    <property type="match status" value="1"/>
</dbReference>
<dbReference type="InterPro" id="IPR022398">
    <property type="entry name" value="Peptidase_S8_His-AS"/>
</dbReference>
<dbReference type="GO" id="GO:0005576">
    <property type="term" value="C:extracellular region"/>
    <property type="evidence" value="ECO:0007669"/>
    <property type="project" value="UniProtKB-SubCell"/>
</dbReference>
<dbReference type="CDD" id="cd07484">
    <property type="entry name" value="Peptidases_S8_Thermitase_like"/>
    <property type="match status" value="1"/>
</dbReference>
<evidence type="ECO:0000256" key="8">
    <source>
        <dbReference type="RuleBase" id="RU003355"/>
    </source>
</evidence>
<keyword evidence="12" id="KW-1185">Reference proteome</keyword>
<evidence type="ECO:0000256" key="3">
    <source>
        <dbReference type="ARBA" id="ARBA00022525"/>
    </source>
</evidence>
<keyword evidence="5 7" id="KW-0378">Hydrolase</keyword>
<dbReference type="InterPro" id="IPR054399">
    <property type="entry name" value="Fervidolysin-like_N_prodom"/>
</dbReference>
<dbReference type="EMBL" id="SWLG01000011">
    <property type="protein sequence ID" value="TLS36426.1"/>
    <property type="molecule type" value="Genomic_DNA"/>
</dbReference>
<evidence type="ECO:0000313" key="11">
    <source>
        <dbReference type="EMBL" id="TLS36426.1"/>
    </source>
</evidence>
<keyword evidence="4 7" id="KW-0645">Protease</keyword>
<dbReference type="Gene3D" id="3.40.50.200">
    <property type="entry name" value="Peptidase S8/S53 domain"/>
    <property type="match status" value="1"/>
</dbReference>
<gene>
    <name evidence="11" type="ORF">FCL54_15990</name>
</gene>
<feature type="active site" description="Charge relay system" evidence="7">
    <location>
        <position position="198"/>
    </location>
</feature>
<dbReference type="PANTHER" id="PTHR43806">
    <property type="entry name" value="PEPTIDASE S8"/>
    <property type="match status" value="1"/>
</dbReference>
<dbReference type="SUPFAM" id="SSF52743">
    <property type="entry name" value="Subtilisin-like"/>
    <property type="match status" value="1"/>
</dbReference>
<dbReference type="InterPro" id="IPR023828">
    <property type="entry name" value="Peptidase_S8_Ser-AS"/>
</dbReference>
<name>A0A5R9F200_9BACL</name>
<comment type="similarity">
    <text evidence="2 7 8">Belongs to the peptidase S8 family.</text>
</comment>
<comment type="subcellular location">
    <subcellularLocation>
        <location evidence="1">Secreted</location>
    </subcellularLocation>
</comment>
<dbReference type="PROSITE" id="PS51892">
    <property type="entry name" value="SUBTILASE"/>
    <property type="match status" value="1"/>
</dbReference>
<feature type="active site" description="Charge relay system" evidence="7">
    <location>
        <position position="385"/>
    </location>
</feature>
<dbReference type="Pfam" id="PF22148">
    <property type="entry name" value="Fervidolysin_NPro-like"/>
    <property type="match status" value="1"/>
</dbReference>
<proteinExistence type="inferred from homology"/>
<reference evidence="11 12" key="1">
    <citation type="submission" date="2019-04" db="EMBL/GenBank/DDBJ databases">
        <title>Bacillus caeni sp. nov., a bacterium isolated from mangrove sediment.</title>
        <authorList>
            <person name="Huang H."/>
            <person name="Mo K."/>
            <person name="Hu Y."/>
        </authorList>
    </citation>
    <scope>NUCLEOTIDE SEQUENCE [LARGE SCALE GENOMIC DNA]</scope>
    <source>
        <strain evidence="11 12">HB172195</strain>
    </source>
</reference>
<keyword evidence="3" id="KW-0964">Secreted</keyword>
<protein>
    <submittedName>
        <fullName evidence="11">Peptidase S8</fullName>
    </submittedName>
</protein>
<dbReference type="InterPro" id="IPR000209">
    <property type="entry name" value="Peptidase_S8/S53_dom"/>
</dbReference>
<evidence type="ECO:0000256" key="2">
    <source>
        <dbReference type="ARBA" id="ARBA00011073"/>
    </source>
</evidence>
<dbReference type="OrthoDB" id="9798386at2"/>
<feature type="domain" description="Fervidolysin-like N-terminal prodomain" evidence="10">
    <location>
        <begin position="82"/>
        <end position="154"/>
    </location>
</feature>
<dbReference type="InterPro" id="IPR015500">
    <property type="entry name" value="Peptidase_S8_subtilisin-rel"/>
</dbReference>
<keyword evidence="6 7" id="KW-0720">Serine protease</keyword>
<dbReference type="Pfam" id="PF00082">
    <property type="entry name" value="Peptidase_S8"/>
    <property type="match status" value="1"/>
</dbReference>
<evidence type="ECO:0000259" key="9">
    <source>
        <dbReference type="Pfam" id="PF00082"/>
    </source>
</evidence>
<dbReference type="PROSITE" id="PS00136">
    <property type="entry name" value="SUBTILASE_ASP"/>
    <property type="match status" value="1"/>
</dbReference>
<feature type="active site" description="Charge relay system" evidence="7">
    <location>
        <position position="231"/>
    </location>
</feature>
<dbReference type="RefSeq" id="WP_138127744.1">
    <property type="nucleotide sequence ID" value="NZ_SWLG01000011.1"/>
</dbReference>
<dbReference type="Proteomes" id="UP000308230">
    <property type="component" value="Unassembled WGS sequence"/>
</dbReference>
<accession>A0A5R9F200</accession>
<evidence type="ECO:0000256" key="7">
    <source>
        <dbReference type="PROSITE-ProRule" id="PRU01240"/>
    </source>
</evidence>
<dbReference type="PROSITE" id="PS00138">
    <property type="entry name" value="SUBTILASE_SER"/>
    <property type="match status" value="1"/>
</dbReference>
<dbReference type="InterPro" id="IPR050131">
    <property type="entry name" value="Peptidase_S8_subtilisin-like"/>
</dbReference>
<dbReference type="GO" id="GO:0004252">
    <property type="term" value="F:serine-type endopeptidase activity"/>
    <property type="evidence" value="ECO:0007669"/>
    <property type="project" value="UniProtKB-UniRule"/>
</dbReference>
<evidence type="ECO:0000256" key="1">
    <source>
        <dbReference type="ARBA" id="ARBA00004613"/>
    </source>
</evidence>
<dbReference type="GO" id="GO:0006508">
    <property type="term" value="P:proteolysis"/>
    <property type="evidence" value="ECO:0007669"/>
    <property type="project" value="UniProtKB-KW"/>
</dbReference>
<sequence>MRMKFLAGIFLVALIGLVTLLRPTDDSPKNQMNTSLPEVSSPEVNRKQMTAKIMRVDSVRTNNHIVQKLNSSPNILNIDHNGKEKSHYIKDQVTVKFNQLPEKAELDRLLKAVNGRLLKKSDNNLYVFKSDSMISDELVSFFEKQKNVNYAEPNFILLQNQPNDVFYQKYQYNLPMIQTEKGWDISRGVEDVTIAVIDTGVDLDHPDLQGRLSKGYNVLEGNSKPEDDNGHGTHVAGIIASKINNNEGVAGITWYNKIMPIKAMSGEGHGTSYDIAQGIIWATDHGADVINMSLGNYQPSSVMKEAIRYAYNKDVVLIAASGNDSSNQPSYPASFKEVLSVAAVDANKNRAAFSNFGSTVDIAAPGVNIASTFVDHQYAALSGTSMASPHVAALAGLIRSYNPDLSNREVMDLIKQTSDDLGDKGKDIYYGHGLIDVVQALESSYKQKYPMGKFSEWLERLMLIFN</sequence>
<evidence type="ECO:0000256" key="6">
    <source>
        <dbReference type="ARBA" id="ARBA00022825"/>
    </source>
</evidence>
<evidence type="ECO:0000313" key="12">
    <source>
        <dbReference type="Proteomes" id="UP000308230"/>
    </source>
</evidence>
<evidence type="ECO:0000259" key="10">
    <source>
        <dbReference type="Pfam" id="PF22148"/>
    </source>
</evidence>
<comment type="caution">
    <text evidence="11">The sequence shown here is derived from an EMBL/GenBank/DDBJ whole genome shotgun (WGS) entry which is preliminary data.</text>
</comment>
<dbReference type="InterPro" id="IPR023827">
    <property type="entry name" value="Peptidase_S8_Asp-AS"/>
</dbReference>
<evidence type="ECO:0000256" key="5">
    <source>
        <dbReference type="ARBA" id="ARBA00022801"/>
    </source>
</evidence>
<dbReference type="PRINTS" id="PR00723">
    <property type="entry name" value="SUBTILISIN"/>
</dbReference>
<evidence type="ECO:0000256" key="4">
    <source>
        <dbReference type="ARBA" id="ARBA00022670"/>
    </source>
</evidence>
<dbReference type="InterPro" id="IPR036852">
    <property type="entry name" value="Peptidase_S8/S53_dom_sf"/>
</dbReference>
<feature type="domain" description="Peptidase S8/S53" evidence="9">
    <location>
        <begin position="191"/>
        <end position="433"/>
    </location>
</feature>
<dbReference type="AlphaFoldDB" id="A0A5R9F200"/>
<organism evidence="11 12">
    <name type="scientific">Exobacillus caeni</name>
    <dbReference type="NCBI Taxonomy" id="2574798"/>
    <lineage>
        <taxon>Bacteria</taxon>
        <taxon>Bacillati</taxon>
        <taxon>Bacillota</taxon>
        <taxon>Bacilli</taxon>
        <taxon>Bacillales</taxon>
        <taxon>Guptibacillaceae</taxon>
        <taxon>Exobacillus</taxon>
    </lineage>
</organism>